<protein>
    <recommendedName>
        <fullName evidence="5">Yip1 domain-containing protein</fullName>
    </recommendedName>
</protein>
<sequence length="278" mass="29138">MFDRPDSRFPQHNHGSGPHGTGPERRLAVMQLVRVSLQSLMLCRDDALRLGIVPLAIYFLGSLYGAPAFEQMFTGGLDQGSSQLNPDAAGPLMVTAIIIVIGLSLLSVNWLRFLLLGPSAVEGLGLALRRLHVIFLLGAFALGFCGSIVLALVSIPIALLLGAAAQIGILIAALLIGVVGVRLALALVAIAIGQPISLRQAWEASQGQGWILLLACLLVEAPFLLLMIVIRLIAEGTGLADAAPYTMLLIGCVAQIAATLAQCGVIAAGYRRLLGVRA</sequence>
<keyword evidence="4" id="KW-1185">Reference proteome</keyword>
<feature type="transmembrane region" description="Helical" evidence="2">
    <location>
        <begin position="210"/>
        <end position="233"/>
    </location>
</feature>
<feature type="region of interest" description="Disordered" evidence="1">
    <location>
        <begin position="1"/>
        <end position="23"/>
    </location>
</feature>
<organism evidence="3 4">
    <name type="scientific">Dongia soli</name>
    <dbReference type="NCBI Taxonomy" id="600628"/>
    <lineage>
        <taxon>Bacteria</taxon>
        <taxon>Pseudomonadati</taxon>
        <taxon>Pseudomonadota</taxon>
        <taxon>Alphaproteobacteria</taxon>
        <taxon>Rhodospirillales</taxon>
        <taxon>Dongiaceae</taxon>
        <taxon>Dongia</taxon>
    </lineage>
</organism>
<keyword evidence="2" id="KW-0812">Transmembrane</keyword>
<name>A0ABU5E8L8_9PROT</name>
<evidence type="ECO:0000256" key="1">
    <source>
        <dbReference type="SAM" id="MobiDB-lite"/>
    </source>
</evidence>
<evidence type="ECO:0000256" key="2">
    <source>
        <dbReference type="SAM" id="Phobius"/>
    </source>
</evidence>
<feature type="transmembrane region" description="Helical" evidence="2">
    <location>
        <begin position="167"/>
        <end position="190"/>
    </location>
</feature>
<evidence type="ECO:0008006" key="5">
    <source>
        <dbReference type="Google" id="ProtNLM"/>
    </source>
</evidence>
<keyword evidence="2" id="KW-1133">Transmembrane helix</keyword>
<accession>A0ABU5E8L8</accession>
<gene>
    <name evidence="3" type="ORF">SMD27_05945</name>
</gene>
<evidence type="ECO:0000313" key="4">
    <source>
        <dbReference type="Proteomes" id="UP001279642"/>
    </source>
</evidence>
<comment type="caution">
    <text evidence="3">The sequence shown here is derived from an EMBL/GenBank/DDBJ whole genome shotgun (WGS) entry which is preliminary data.</text>
</comment>
<feature type="transmembrane region" description="Helical" evidence="2">
    <location>
        <begin position="245"/>
        <end position="270"/>
    </location>
</feature>
<feature type="transmembrane region" description="Helical" evidence="2">
    <location>
        <begin position="131"/>
        <end position="161"/>
    </location>
</feature>
<dbReference type="EMBL" id="JAXCLW010000001">
    <property type="protein sequence ID" value="MDY0882375.1"/>
    <property type="molecule type" value="Genomic_DNA"/>
</dbReference>
<keyword evidence="2" id="KW-0472">Membrane</keyword>
<feature type="transmembrane region" description="Helical" evidence="2">
    <location>
        <begin position="47"/>
        <end position="69"/>
    </location>
</feature>
<evidence type="ECO:0000313" key="3">
    <source>
        <dbReference type="EMBL" id="MDY0882375.1"/>
    </source>
</evidence>
<feature type="transmembrane region" description="Helical" evidence="2">
    <location>
        <begin position="89"/>
        <end position="111"/>
    </location>
</feature>
<proteinExistence type="predicted"/>
<dbReference type="Proteomes" id="UP001279642">
    <property type="component" value="Unassembled WGS sequence"/>
</dbReference>
<dbReference type="RefSeq" id="WP_320507399.1">
    <property type="nucleotide sequence ID" value="NZ_JAXCLW010000001.1"/>
</dbReference>
<reference evidence="3 4" key="1">
    <citation type="journal article" date="2016" name="Antonie Van Leeuwenhoek">
        <title>Dongia soli sp. nov., isolated from soil from Dokdo, Korea.</title>
        <authorList>
            <person name="Kim D.U."/>
            <person name="Lee H."/>
            <person name="Kim H."/>
            <person name="Kim S.G."/>
            <person name="Ka J.O."/>
        </authorList>
    </citation>
    <scope>NUCLEOTIDE SEQUENCE [LARGE SCALE GENOMIC DNA]</scope>
    <source>
        <strain evidence="3 4">D78</strain>
    </source>
</reference>